<dbReference type="NCBIfam" id="NF011859">
    <property type="entry name" value="PRK15331.1"/>
    <property type="match status" value="1"/>
</dbReference>
<dbReference type="Pfam" id="PF07720">
    <property type="entry name" value="TPR_3"/>
    <property type="match status" value="2"/>
</dbReference>
<dbReference type="Gene3D" id="1.25.40.10">
    <property type="entry name" value="Tetratricopeptide repeat domain"/>
    <property type="match status" value="1"/>
</dbReference>
<reference evidence="3" key="2">
    <citation type="submission" date="2020-09" db="EMBL/GenBank/DDBJ databases">
        <authorList>
            <person name="Sun Q."/>
            <person name="Kim S."/>
        </authorList>
    </citation>
    <scope>NUCLEOTIDE SEQUENCE</scope>
    <source>
        <strain evidence="3">KCTC 32182</strain>
    </source>
</reference>
<proteinExistence type="inferred from homology"/>
<comment type="similarity">
    <text evidence="1">Belongs to the LcrH/SycD chaperone family.</text>
</comment>
<dbReference type="InterPro" id="IPR011716">
    <property type="entry name" value="TPR-3"/>
</dbReference>
<dbReference type="EMBL" id="BMYX01000019">
    <property type="protein sequence ID" value="GGY23943.1"/>
    <property type="molecule type" value="Genomic_DNA"/>
</dbReference>
<name>A0A918P528_9NEIS</name>
<protein>
    <submittedName>
        <fullName evidence="3">Chaperone protein SicA</fullName>
    </submittedName>
</protein>
<evidence type="ECO:0000313" key="4">
    <source>
        <dbReference type="Proteomes" id="UP000645257"/>
    </source>
</evidence>
<dbReference type="AlphaFoldDB" id="A0A918P528"/>
<keyword evidence="4" id="KW-1185">Reference proteome</keyword>
<sequence>MTNSTQTLNAETMESLWDAISQGATLKDLRGIPDDLMEGLYGYAYDFYQKGRLDEAEAFFRFLYLYDFYNADYVMGLAAVYQLRKAYEKAADLYAVAFALGRNDYRPVFQAGQCQLAMNKPHKARQCFELVAEHGDEALKTRARAFLETLAKTQEPEEGGEDSDD</sequence>
<gene>
    <name evidence="3" type="primary">sicA</name>
    <name evidence="3" type="ORF">GCM10011289_29580</name>
</gene>
<dbReference type="InterPro" id="IPR016379">
    <property type="entry name" value="T3SS_Ca_resp_chp_LcrH/SycD_sub"/>
</dbReference>
<dbReference type="Proteomes" id="UP000645257">
    <property type="component" value="Unassembled WGS sequence"/>
</dbReference>
<evidence type="ECO:0000313" key="3">
    <source>
        <dbReference type="EMBL" id="GGY23943.1"/>
    </source>
</evidence>
<evidence type="ECO:0000256" key="1">
    <source>
        <dbReference type="ARBA" id="ARBA00010244"/>
    </source>
</evidence>
<accession>A0A918P528</accession>
<dbReference type="PRINTS" id="PR01595">
    <property type="entry name" value="SYCDCHAPRONE"/>
</dbReference>
<organism evidence="3 4">
    <name type="scientific">Paludibacterium paludis</name>
    <dbReference type="NCBI Taxonomy" id="1225769"/>
    <lineage>
        <taxon>Bacteria</taxon>
        <taxon>Pseudomonadati</taxon>
        <taxon>Pseudomonadota</taxon>
        <taxon>Betaproteobacteria</taxon>
        <taxon>Neisseriales</taxon>
        <taxon>Chromobacteriaceae</taxon>
        <taxon>Paludibacterium</taxon>
    </lineage>
</organism>
<reference evidence="3" key="1">
    <citation type="journal article" date="2014" name="Int. J. Syst. Evol. Microbiol.">
        <title>Complete genome sequence of Corynebacterium casei LMG S-19264T (=DSM 44701T), isolated from a smear-ripened cheese.</title>
        <authorList>
            <consortium name="US DOE Joint Genome Institute (JGI-PGF)"/>
            <person name="Walter F."/>
            <person name="Albersmeier A."/>
            <person name="Kalinowski J."/>
            <person name="Ruckert C."/>
        </authorList>
    </citation>
    <scope>NUCLEOTIDE SEQUENCE</scope>
    <source>
        <strain evidence="3">KCTC 32182</strain>
    </source>
</reference>
<dbReference type="SUPFAM" id="SSF48452">
    <property type="entry name" value="TPR-like"/>
    <property type="match status" value="1"/>
</dbReference>
<dbReference type="NCBIfam" id="TIGR02552">
    <property type="entry name" value="LcrH_SycD"/>
    <property type="match status" value="1"/>
</dbReference>
<dbReference type="InterPro" id="IPR011990">
    <property type="entry name" value="TPR-like_helical_dom_sf"/>
</dbReference>
<evidence type="ECO:0000256" key="2">
    <source>
        <dbReference type="ARBA" id="ARBA00023186"/>
    </source>
</evidence>
<keyword evidence="2" id="KW-0143">Chaperone</keyword>
<dbReference type="InterPro" id="IPR005415">
    <property type="entry name" value="T3SS_Ca_resp_chp_LcrH/SycD"/>
</dbReference>
<comment type="caution">
    <text evidence="3">The sequence shown here is derived from an EMBL/GenBank/DDBJ whole genome shotgun (WGS) entry which is preliminary data.</text>
</comment>
<dbReference type="RefSeq" id="WP_189535714.1">
    <property type="nucleotide sequence ID" value="NZ_BMYX01000019.1"/>
</dbReference>
<dbReference type="PIRSF" id="PIRSF003165">
    <property type="entry name" value="Chaperone_SicA"/>
    <property type="match status" value="1"/>
</dbReference>